<protein>
    <recommendedName>
        <fullName evidence="4">Cys-tRNA(Pro)/Cys-tRNA(Cys) deacylase</fullName>
        <ecNumber evidence="4">4.2.-.-</ecNumber>
    </recommendedName>
</protein>
<name>A0A1I1H577_9GAMM</name>
<dbReference type="STRING" id="1123010.SAMN02745724_01074"/>
<dbReference type="InterPro" id="IPR036754">
    <property type="entry name" value="YbaK/aa-tRNA-synt-asso_dom_sf"/>
</dbReference>
<dbReference type="SUPFAM" id="SSF55826">
    <property type="entry name" value="YbaK/ProRS associated domain"/>
    <property type="match status" value="1"/>
</dbReference>
<proteinExistence type="inferred from homology"/>
<sequence length="155" mass="17067">MTPAIIQLKNNNIDFNIHEYDHDQNATSFGLEAAEKLDANPKQIFKTLVLETDKKQLVVAIVPVESQVNLKKLAKACKVKKVIMADKVKVQNSTGYILGGVSPIGQKKRLPTFIDKSAEAFDKIYISAGKRGLEISLFPSDLVTLLQASLSEIRG</sequence>
<evidence type="ECO:0000256" key="2">
    <source>
        <dbReference type="ARBA" id="ARBA00022917"/>
    </source>
</evidence>
<dbReference type="AlphaFoldDB" id="A0A1I1H577"/>
<dbReference type="EC" id="4.2.-.-" evidence="4"/>
<dbReference type="Gene3D" id="3.90.960.10">
    <property type="entry name" value="YbaK/aminoacyl-tRNA synthetase-associated domain"/>
    <property type="match status" value="1"/>
</dbReference>
<evidence type="ECO:0000313" key="6">
    <source>
        <dbReference type="EMBL" id="SFC16583.1"/>
    </source>
</evidence>
<dbReference type="PANTHER" id="PTHR30411">
    <property type="entry name" value="CYTOPLASMIC PROTEIN"/>
    <property type="match status" value="1"/>
</dbReference>
<evidence type="ECO:0000256" key="4">
    <source>
        <dbReference type="PIRNR" id="PIRNR006181"/>
    </source>
</evidence>
<dbReference type="EMBL" id="FOLO01000005">
    <property type="protein sequence ID" value="SFC16583.1"/>
    <property type="molecule type" value="Genomic_DNA"/>
</dbReference>
<dbReference type="GO" id="GO:0006412">
    <property type="term" value="P:translation"/>
    <property type="evidence" value="ECO:0007669"/>
    <property type="project" value="UniProtKB-KW"/>
</dbReference>
<accession>A0A1I1H577</accession>
<organism evidence="6 7">
    <name type="scientific">Pseudoalteromonas denitrificans DSM 6059</name>
    <dbReference type="NCBI Taxonomy" id="1123010"/>
    <lineage>
        <taxon>Bacteria</taxon>
        <taxon>Pseudomonadati</taxon>
        <taxon>Pseudomonadota</taxon>
        <taxon>Gammaproteobacteria</taxon>
        <taxon>Alteromonadales</taxon>
        <taxon>Pseudoalteromonadaceae</taxon>
        <taxon>Pseudoalteromonas</taxon>
    </lineage>
</organism>
<dbReference type="RefSeq" id="WP_091981143.1">
    <property type="nucleotide sequence ID" value="NZ_FOLO01000005.1"/>
</dbReference>
<dbReference type="InterPro" id="IPR007214">
    <property type="entry name" value="YbaK/aa-tRNA-synth-assoc-dom"/>
</dbReference>
<dbReference type="Pfam" id="PF04073">
    <property type="entry name" value="tRNA_edit"/>
    <property type="match status" value="1"/>
</dbReference>
<evidence type="ECO:0000313" key="7">
    <source>
        <dbReference type="Proteomes" id="UP000198862"/>
    </source>
</evidence>
<dbReference type="NCBIfam" id="TIGR00011">
    <property type="entry name" value="YbaK_EbsC"/>
    <property type="match status" value="1"/>
</dbReference>
<keyword evidence="3 4" id="KW-0456">Lyase</keyword>
<evidence type="ECO:0000256" key="1">
    <source>
        <dbReference type="ARBA" id="ARBA00009798"/>
    </source>
</evidence>
<dbReference type="Proteomes" id="UP000198862">
    <property type="component" value="Unassembled WGS sequence"/>
</dbReference>
<keyword evidence="7" id="KW-1185">Reference proteome</keyword>
<evidence type="ECO:0000259" key="5">
    <source>
        <dbReference type="Pfam" id="PF04073"/>
    </source>
</evidence>
<dbReference type="CDD" id="cd00002">
    <property type="entry name" value="YbaK_deacylase"/>
    <property type="match status" value="1"/>
</dbReference>
<reference evidence="6 7" key="1">
    <citation type="submission" date="2016-10" db="EMBL/GenBank/DDBJ databases">
        <authorList>
            <person name="de Groot N.N."/>
        </authorList>
    </citation>
    <scope>NUCLEOTIDE SEQUENCE [LARGE SCALE GENOMIC DNA]</scope>
    <source>
        <strain evidence="6 7">DSM 6059</strain>
    </source>
</reference>
<keyword evidence="2 4" id="KW-0648">Protein biosynthesis</keyword>
<gene>
    <name evidence="6" type="ORF">SAMN02745724_01074</name>
</gene>
<dbReference type="OrthoDB" id="9809296at2"/>
<dbReference type="PANTHER" id="PTHR30411:SF0">
    <property type="entry name" value="CYS-TRNA(PRO)_CYS-TRNA(CYS) DEACYLASE YBAK"/>
    <property type="match status" value="1"/>
</dbReference>
<feature type="domain" description="YbaK/aminoacyl-tRNA synthetase-associated" evidence="5">
    <location>
        <begin position="32"/>
        <end position="144"/>
    </location>
</feature>
<dbReference type="InterPro" id="IPR004369">
    <property type="entry name" value="Prolyl-tRNA_editing_YbaK/EbsC"/>
</dbReference>
<dbReference type="PIRSF" id="PIRSF006181">
    <property type="entry name" value="EbsC_YbaK"/>
    <property type="match status" value="1"/>
</dbReference>
<dbReference type="GO" id="GO:0002161">
    <property type="term" value="F:aminoacyl-tRNA deacylase activity"/>
    <property type="evidence" value="ECO:0007669"/>
    <property type="project" value="InterPro"/>
</dbReference>
<evidence type="ECO:0000256" key="3">
    <source>
        <dbReference type="ARBA" id="ARBA00023239"/>
    </source>
</evidence>
<dbReference type="GO" id="GO:0016829">
    <property type="term" value="F:lyase activity"/>
    <property type="evidence" value="ECO:0007669"/>
    <property type="project" value="UniProtKB-KW"/>
</dbReference>
<comment type="similarity">
    <text evidence="1 4">Belongs to the prolyl-tRNA editing family. YbaK/EbsC subfamily.</text>
</comment>